<dbReference type="Proteomes" id="UP000594606">
    <property type="component" value="Segment"/>
</dbReference>
<evidence type="ECO:0000313" key="2">
    <source>
        <dbReference type="Proteomes" id="UP000594606"/>
    </source>
</evidence>
<accession>A0A7S9SS25</accession>
<sequence>MYGAVPPLTVTLRLIAAPVSTVKVLSRFLVKASGGAGGIAAL</sequence>
<reference evidence="1 2" key="1">
    <citation type="submission" date="2020-09" db="EMBL/GenBank/DDBJ databases">
        <authorList>
            <person name="Makalatia K."/>
            <person name="Wagemans J."/>
        </authorList>
    </citation>
    <scope>NUCLEOTIDE SEQUENCE [LARGE SCALE GENOMIC DNA]</scope>
</reference>
<protein>
    <submittedName>
        <fullName evidence="1">Uncharacterized protein</fullName>
    </submittedName>
</protein>
<organism evidence="1 2">
    <name type="scientific">Salmonella phage GEC_vB_N5</name>
    <dbReference type="NCBI Taxonomy" id="2777378"/>
    <lineage>
        <taxon>Viruses</taxon>
        <taxon>Duplodnaviria</taxon>
        <taxon>Heunggongvirae</taxon>
        <taxon>Uroviricota</taxon>
        <taxon>Caudoviricetes</taxon>
        <taxon>Demerecviridae</taxon>
        <taxon>Markadamsvirinae</taxon>
        <taxon>Tequintavirus</taxon>
        <taxon>Tequintavirus N5</taxon>
    </lineage>
</organism>
<evidence type="ECO:0000313" key="1">
    <source>
        <dbReference type="EMBL" id="QPI15198.1"/>
    </source>
</evidence>
<gene>
    <name evidence="1" type="ORF">GECvBN5_gp182</name>
</gene>
<dbReference type="EMBL" id="MW006479">
    <property type="protein sequence ID" value="QPI15198.1"/>
    <property type="molecule type" value="Genomic_DNA"/>
</dbReference>
<proteinExistence type="predicted"/>
<name>A0A7S9SS25_9CAUD</name>
<keyword evidence="2" id="KW-1185">Reference proteome</keyword>